<dbReference type="AlphaFoldDB" id="A0A3L6EKH5"/>
<dbReference type="GO" id="GO:0000502">
    <property type="term" value="C:proteasome complex"/>
    <property type="evidence" value="ECO:0007669"/>
    <property type="project" value="UniProtKB-KW"/>
</dbReference>
<dbReference type="SUPFAM" id="SSF52833">
    <property type="entry name" value="Thioredoxin-like"/>
    <property type="match status" value="1"/>
</dbReference>
<dbReference type="Proteomes" id="UP000251960">
    <property type="component" value="Chromosome 5"/>
</dbReference>
<feature type="domain" description="26S proteasome non-ATPase regulatory subunit 3 N-terminal TPR repeats" evidence="1">
    <location>
        <begin position="297"/>
        <end position="353"/>
    </location>
</feature>
<keyword evidence="2" id="KW-0647">Proteasome</keyword>
<protein>
    <submittedName>
        <fullName evidence="2">Putative 26S proteasome non-ATPase regulatory subunit 3</fullName>
    </submittedName>
</protein>
<dbReference type="Gene3D" id="3.40.30.10">
    <property type="entry name" value="Glutaredoxin"/>
    <property type="match status" value="1"/>
</dbReference>
<sequence>MPRASSGPLPLTDKRHPPAYQYDFLLLSIYRGIFIAGSSLVGVAIKAPRIMSKNFIRARFTVVVDSFIKTGSRFGEAFLESASFLAIRPLFEVLSQESTAGLESKRCMSRTDLKLVGSFADMILIPDTRVPDKRRTSALFILTNPGQLNFYDGGSLFSVQNSKEGNPLPEAQKFPVAIPTLDPNITVTGLYSLTESEFPNISVKVADVNLDGANAFVSSLAFCSLSMTLAVGTTSGLVHIYKLREHTEGSSFHFVSVNLSKKALSNGKPTVVEFYANWCGVCRELASDIYKAEQQYKTIQLEYTDAKESLLQAARKAPTTAHGFRIQCNKWVIIVRLLLGEIPERAVFMQKGINALNHIMIKYDLYGISFFIVSTL</sequence>
<dbReference type="Pfam" id="PF25573">
    <property type="entry name" value="TPR_PSMD3_N"/>
    <property type="match status" value="1"/>
</dbReference>
<dbReference type="InterPro" id="IPR057985">
    <property type="entry name" value="TPR_PSMD3_N"/>
</dbReference>
<reference evidence="2 3" key="1">
    <citation type="journal article" date="2018" name="Nat. Genet.">
        <title>Extensive intraspecific gene order and gene structural variations between Mo17 and other maize genomes.</title>
        <authorList>
            <person name="Sun S."/>
            <person name="Zhou Y."/>
            <person name="Chen J."/>
            <person name="Shi J."/>
            <person name="Zhao H."/>
            <person name="Zhao H."/>
            <person name="Song W."/>
            <person name="Zhang M."/>
            <person name="Cui Y."/>
            <person name="Dong X."/>
            <person name="Liu H."/>
            <person name="Ma X."/>
            <person name="Jiao Y."/>
            <person name="Wang B."/>
            <person name="Wei X."/>
            <person name="Stein J.C."/>
            <person name="Glaubitz J.C."/>
            <person name="Lu F."/>
            <person name="Yu G."/>
            <person name="Liang C."/>
            <person name="Fengler K."/>
            <person name="Li B."/>
            <person name="Rafalski A."/>
            <person name="Schnable P.S."/>
            <person name="Ware D.H."/>
            <person name="Buckler E.S."/>
            <person name="Lai J."/>
        </authorList>
    </citation>
    <scope>NUCLEOTIDE SEQUENCE [LARGE SCALE GENOMIC DNA]</scope>
    <source>
        <strain evidence="3">cv. Missouri 17</strain>
        <tissue evidence="2">Seedling</tissue>
    </source>
</reference>
<evidence type="ECO:0000313" key="2">
    <source>
        <dbReference type="EMBL" id="PWZ21053.1"/>
    </source>
</evidence>
<dbReference type="InterPro" id="IPR036249">
    <property type="entry name" value="Thioredoxin-like_sf"/>
</dbReference>
<dbReference type="PANTHER" id="PTHR10241">
    <property type="entry name" value="LETHAL 2 GIANT LARVAE PROTEIN"/>
    <property type="match status" value="1"/>
</dbReference>
<proteinExistence type="predicted"/>
<dbReference type="ExpressionAtlas" id="A0A3L6EKH5">
    <property type="expression patterns" value="baseline and differential"/>
</dbReference>
<gene>
    <name evidence="2" type="primary">21D7_1</name>
    <name evidence="2" type="ORF">Zm00014a_024009</name>
</gene>
<name>A0A3L6EKH5_MAIZE</name>
<evidence type="ECO:0000259" key="1">
    <source>
        <dbReference type="Pfam" id="PF25573"/>
    </source>
</evidence>
<accession>A0A3L6EKH5</accession>
<organism evidence="2 3">
    <name type="scientific">Zea mays</name>
    <name type="common">Maize</name>
    <dbReference type="NCBI Taxonomy" id="4577"/>
    <lineage>
        <taxon>Eukaryota</taxon>
        <taxon>Viridiplantae</taxon>
        <taxon>Streptophyta</taxon>
        <taxon>Embryophyta</taxon>
        <taxon>Tracheophyta</taxon>
        <taxon>Spermatophyta</taxon>
        <taxon>Magnoliopsida</taxon>
        <taxon>Liliopsida</taxon>
        <taxon>Poales</taxon>
        <taxon>Poaceae</taxon>
        <taxon>PACMAD clade</taxon>
        <taxon>Panicoideae</taxon>
        <taxon>Andropogonodae</taxon>
        <taxon>Andropogoneae</taxon>
        <taxon>Tripsacinae</taxon>
        <taxon>Zea</taxon>
    </lineage>
</organism>
<evidence type="ECO:0000313" key="3">
    <source>
        <dbReference type="Proteomes" id="UP000251960"/>
    </source>
</evidence>
<dbReference type="EMBL" id="NCVQ01000006">
    <property type="protein sequence ID" value="PWZ21053.1"/>
    <property type="molecule type" value="Genomic_DNA"/>
</dbReference>
<dbReference type="PANTHER" id="PTHR10241:SF25">
    <property type="entry name" value="TOMOSYN, ISOFORM C"/>
    <property type="match status" value="1"/>
</dbReference>
<comment type="caution">
    <text evidence="2">The sequence shown here is derived from an EMBL/GenBank/DDBJ whole genome shotgun (WGS) entry which is preliminary data.</text>
</comment>